<dbReference type="PANTHER" id="PTHR43215:SF14">
    <property type="entry name" value="RADIAL SPOKE HEAD 1 HOMOLOG"/>
    <property type="match status" value="1"/>
</dbReference>
<reference evidence="4" key="2">
    <citation type="submission" date="2010-04" db="EMBL/GenBank/DDBJ databases">
        <authorList>
            <person name="Buell R."/>
            <person name="Hamilton J."/>
            <person name="Hostetler J."/>
        </authorList>
    </citation>
    <scope>NUCLEOTIDE SEQUENCE [LARGE SCALE GENOMIC DNA]</scope>
    <source>
        <strain evidence="4">DAOM:BR144</strain>
    </source>
</reference>
<evidence type="ECO:0000313" key="3">
    <source>
        <dbReference type="EnsemblProtists" id="PYU1_T005595"/>
    </source>
</evidence>
<dbReference type="EMBL" id="GL376573">
    <property type="status" value="NOT_ANNOTATED_CDS"/>
    <property type="molecule type" value="Genomic_DNA"/>
</dbReference>
<dbReference type="SMART" id="SM00698">
    <property type="entry name" value="MORN"/>
    <property type="match status" value="2"/>
</dbReference>
<protein>
    <submittedName>
        <fullName evidence="3">Uncharacterized protein</fullName>
    </submittedName>
</protein>
<dbReference type="InterPro" id="IPR003409">
    <property type="entry name" value="MORN"/>
</dbReference>
<feature type="coiled-coil region" evidence="2">
    <location>
        <begin position="119"/>
        <end position="146"/>
    </location>
</feature>
<proteinExistence type="predicted"/>
<dbReference type="OMA" id="WPEYPYK"/>
<evidence type="ECO:0000256" key="2">
    <source>
        <dbReference type="SAM" id="Coils"/>
    </source>
</evidence>
<keyword evidence="4" id="KW-1185">Reference proteome</keyword>
<dbReference type="eggNOG" id="ENOG502SFH7">
    <property type="taxonomic scope" value="Eukaryota"/>
</dbReference>
<accession>K3WKV3</accession>
<reference evidence="3" key="3">
    <citation type="submission" date="2015-02" db="UniProtKB">
        <authorList>
            <consortium name="EnsemblProtists"/>
        </authorList>
    </citation>
    <scope>IDENTIFICATION</scope>
    <source>
        <strain evidence="3">DAOM BR144</strain>
    </source>
</reference>
<dbReference type="STRING" id="431595.K3WKV3"/>
<evidence type="ECO:0000313" key="4">
    <source>
        <dbReference type="Proteomes" id="UP000019132"/>
    </source>
</evidence>
<dbReference type="HOGENOM" id="CLU_786389_0_0_1"/>
<sequence>MYQSPLDPLGKLTFPFDPLRALHARSDSELRWPEYPYKQVLIDRVRHKVPGAKISVEAAAGALLMALGEETGALFEIEQQHPCEDDIGEEESEQVHVKGRRILEQRFLDERSEFQRAKRAFLQQEKKKVQSTLDSIDAQRREEQEREVHDAWARRQIVRRYDDGSKYDGDGVRVSNVLVPHGHGTLWVSEKKIGLTETIRADIKRVPRYIGMWMDGFMHGRGTYFWSNGDSWTGNFMRDELQGKGMYTFHDRGQYTARDGDGSDTSRNMADTHRVVGEERVRYYDASQHVCWGDELVRGCRLMLFINRHYGFPLESVVKRNNVDLKEETEYVAVNYDAASDKHLVRKCETEDTKWVSLANTTFRVVPGRPITRLENDE</sequence>
<evidence type="ECO:0000256" key="1">
    <source>
        <dbReference type="ARBA" id="ARBA00022737"/>
    </source>
</evidence>
<name>K3WKV3_GLOUD</name>
<keyword evidence="2" id="KW-0175">Coiled coil</keyword>
<dbReference type="SUPFAM" id="SSF82185">
    <property type="entry name" value="Histone H3 K4-specific methyltransferase SET7/9 N-terminal domain"/>
    <property type="match status" value="1"/>
</dbReference>
<dbReference type="VEuPathDB" id="FungiDB:PYU1_G005584"/>
<dbReference type="InParanoid" id="K3WKV3"/>
<dbReference type="EnsemblProtists" id="PYU1_T005595">
    <property type="protein sequence ID" value="PYU1_T005595"/>
    <property type="gene ID" value="PYU1_G005584"/>
</dbReference>
<keyword evidence="1" id="KW-0677">Repeat</keyword>
<dbReference type="AlphaFoldDB" id="K3WKV3"/>
<dbReference type="Proteomes" id="UP000019132">
    <property type="component" value="Unassembled WGS sequence"/>
</dbReference>
<dbReference type="Gene3D" id="2.20.110.10">
    <property type="entry name" value="Histone H3 K4-specific methyltransferase SET7/9 N-terminal domain"/>
    <property type="match status" value="1"/>
</dbReference>
<dbReference type="Pfam" id="PF02493">
    <property type="entry name" value="MORN"/>
    <property type="match status" value="2"/>
</dbReference>
<dbReference type="PANTHER" id="PTHR43215">
    <property type="entry name" value="RADIAL SPOKE HEAD 1 HOMOLOG"/>
    <property type="match status" value="1"/>
</dbReference>
<organism evidence="3 4">
    <name type="scientific">Globisporangium ultimum (strain ATCC 200006 / CBS 805.95 / DAOM BR144)</name>
    <name type="common">Pythium ultimum</name>
    <dbReference type="NCBI Taxonomy" id="431595"/>
    <lineage>
        <taxon>Eukaryota</taxon>
        <taxon>Sar</taxon>
        <taxon>Stramenopiles</taxon>
        <taxon>Oomycota</taxon>
        <taxon>Peronosporomycetes</taxon>
        <taxon>Pythiales</taxon>
        <taxon>Pythiaceae</taxon>
        <taxon>Globisporangium</taxon>
    </lineage>
</organism>
<reference evidence="4" key="1">
    <citation type="journal article" date="2010" name="Genome Biol.">
        <title>Genome sequence of the necrotrophic plant pathogen Pythium ultimum reveals original pathogenicity mechanisms and effector repertoire.</title>
        <authorList>
            <person name="Levesque C.A."/>
            <person name="Brouwer H."/>
            <person name="Cano L."/>
            <person name="Hamilton J.P."/>
            <person name="Holt C."/>
            <person name="Huitema E."/>
            <person name="Raffaele S."/>
            <person name="Robideau G.P."/>
            <person name="Thines M."/>
            <person name="Win J."/>
            <person name="Zerillo M.M."/>
            <person name="Beakes G.W."/>
            <person name="Boore J.L."/>
            <person name="Busam D."/>
            <person name="Dumas B."/>
            <person name="Ferriera S."/>
            <person name="Fuerstenberg S.I."/>
            <person name="Gachon C.M."/>
            <person name="Gaulin E."/>
            <person name="Govers F."/>
            <person name="Grenville-Briggs L."/>
            <person name="Horner N."/>
            <person name="Hostetler J."/>
            <person name="Jiang R.H."/>
            <person name="Johnson J."/>
            <person name="Krajaejun T."/>
            <person name="Lin H."/>
            <person name="Meijer H.J."/>
            <person name="Moore B."/>
            <person name="Morris P."/>
            <person name="Phuntmart V."/>
            <person name="Puiu D."/>
            <person name="Shetty J."/>
            <person name="Stajich J.E."/>
            <person name="Tripathy S."/>
            <person name="Wawra S."/>
            <person name="van West P."/>
            <person name="Whitty B.R."/>
            <person name="Coutinho P.M."/>
            <person name="Henrissat B."/>
            <person name="Martin F."/>
            <person name="Thomas P.D."/>
            <person name="Tyler B.M."/>
            <person name="De Vries R.P."/>
            <person name="Kamoun S."/>
            <person name="Yandell M."/>
            <person name="Tisserat N."/>
            <person name="Buell C.R."/>
        </authorList>
    </citation>
    <scope>NUCLEOTIDE SEQUENCE</scope>
    <source>
        <strain evidence="4">DAOM:BR144</strain>
    </source>
</reference>